<protein>
    <recommendedName>
        <fullName evidence="1">non-specific serine/threonine protein kinase</fullName>
        <ecNumber evidence="1">2.7.11.1</ecNumber>
    </recommendedName>
</protein>
<keyword evidence="2" id="KW-0723">Serine/threonine-protein kinase</keyword>
<dbReference type="EC" id="2.7.11.1" evidence="1"/>
<dbReference type="Gene3D" id="1.10.510.10">
    <property type="entry name" value="Transferase(Phosphotransferase) domain 1"/>
    <property type="match status" value="1"/>
</dbReference>
<dbReference type="EMBL" id="BAAANE010000003">
    <property type="protein sequence ID" value="GAA1625035.1"/>
    <property type="molecule type" value="Genomic_DNA"/>
</dbReference>
<dbReference type="CDD" id="cd14014">
    <property type="entry name" value="STKc_PknB_like"/>
    <property type="match status" value="1"/>
</dbReference>
<organism evidence="8 9">
    <name type="scientific">Kribbella alba</name>
    <dbReference type="NCBI Taxonomy" id="190197"/>
    <lineage>
        <taxon>Bacteria</taxon>
        <taxon>Bacillati</taxon>
        <taxon>Actinomycetota</taxon>
        <taxon>Actinomycetes</taxon>
        <taxon>Propionibacteriales</taxon>
        <taxon>Kribbellaceae</taxon>
        <taxon>Kribbella</taxon>
    </lineage>
</organism>
<reference evidence="8 9" key="1">
    <citation type="journal article" date="2019" name="Int. J. Syst. Evol. Microbiol.">
        <title>The Global Catalogue of Microorganisms (GCM) 10K type strain sequencing project: providing services to taxonomists for standard genome sequencing and annotation.</title>
        <authorList>
            <consortium name="The Broad Institute Genomics Platform"/>
            <consortium name="The Broad Institute Genome Sequencing Center for Infectious Disease"/>
            <person name="Wu L."/>
            <person name="Ma J."/>
        </authorList>
    </citation>
    <scope>NUCLEOTIDE SEQUENCE [LARGE SCALE GENOMIC DNA]</scope>
    <source>
        <strain evidence="8 9">JCM 14306</strain>
    </source>
</reference>
<dbReference type="InterPro" id="IPR000719">
    <property type="entry name" value="Prot_kinase_dom"/>
</dbReference>
<evidence type="ECO:0000313" key="9">
    <source>
        <dbReference type="Proteomes" id="UP001501319"/>
    </source>
</evidence>
<keyword evidence="6" id="KW-0067">ATP-binding</keyword>
<dbReference type="SUPFAM" id="SSF56112">
    <property type="entry name" value="Protein kinase-like (PK-like)"/>
    <property type="match status" value="1"/>
</dbReference>
<name>A0ABN2F336_9ACTN</name>
<dbReference type="Proteomes" id="UP001501319">
    <property type="component" value="Unassembled WGS sequence"/>
</dbReference>
<dbReference type="InterPro" id="IPR008271">
    <property type="entry name" value="Ser/Thr_kinase_AS"/>
</dbReference>
<dbReference type="PROSITE" id="PS50011">
    <property type="entry name" value="PROTEIN_KINASE_DOM"/>
    <property type="match status" value="1"/>
</dbReference>
<proteinExistence type="predicted"/>
<keyword evidence="4" id="KW-0547">Nucleotide-binding</keyword>
<evidence type="ECO:0000256" key="1">
    <source>
        <dbReference type="ARBA" id="ARBA00012513"/>
    </source>
</evidence>
<sequence length="309" mass="33063">MEQLDPVDGLALWEFTEGSELPGENLAIERLGVGARCETWLVWNPGLWSPAVLKLARPHQVHHPRAVRSLRRETAALTGNFHPSLPRLLADGTGDPVPHILVEYVDGPALDEELDENGALTAAETAVLGAQLLPAVATLHDRGLAHLDLKPENVVLRDRRPILLDFGTARPIGSLQPAGHPVGTTGYTSPEQNACEPVSAAMDLYGLGKILAEAVTGVQHAKVTEIPRSRLAPVIRRLLSDQPAERGTTADVLVALANAAGKRLRPWPAWLDRYAASPSRHLSVAAAGTSALAAVEDDQYDDSDSDIGQ</sequence>
<dbReference type="Pfam" id="PF00069">
    <property type="entry name" value="Pkinase"/>
    <property type="match status" value="1"/>
</dbReference>
<evidence type="ECO:0000256" key="3">
    <source>
        <dbReference type="ARBA" id="ARBA00022679"/>
    </source>
</evidence>
<evidence type="ECO:0000256" key="5">
    <source>
        <dbReference type="ARBA" id="ARBA00022777"/>
    </source>
</evidence>
<evidence type="ECO:0000259" key="7">
    <source>
        <dbReference type="PROSITE" id="PS50011"/>
    </source>
</evidence>
<dbReference type="InterPro" id="IPR011009">
    <property type="entry name" value="Kinase-like_dom_sf"/>
</dbReference>
<dbReference type="PROSITE" id="PS00108">
    <property type="entry name" value="PROTEIN_KINASE_ST"/>
    <property type="match status" value="1"/>
</dbReference>
<feature type="domain" description="Protein kinase" evidence="7">
    <location>
        <begin position="25"/>
        <end position="268"/>
    </location>
</feature>
<dbReference type="SMART" id="SM00220">
    <property type="entry name" value="S_TKc"/>
    <property type="match status" value="1"/>
</dbReference>
<comment type="caution">
    <text evidence="8">The sequence shown here is derived from an EMBL/GenBank/DDBJ whole genome shotgun (WGS) entry which is preliminary data.</text>
</comment>
<keyword evidence="9" id="KW-1185">Reference proteome</keyword>
<accession>A0ABN2F336</accession>
<keyword evidence="5" id="KW-0418">Kinase</keyword>
<keyword evidence="3" id="KW-0808">Transferase</keyword>
<evidence type="ECO:0000256" key="4">
    <source>
        <dbReference type="ARBA" id="ARBA00022741"/>
    </source>
</evidence>
<evidence type="ECO:0000256" key="2">
    <source>
        <dbReference type="ARBA" id="ARBA00022527"/>
    </source>
</evidence>
<evidence type="ECO:0000256" key="6">
    <source>
        <dbReference type="ARBA" id="ARBA00022840"/>
    </source>
</evidence>
<dbReference type="PANTHER" id="PTHR43289">
    <property type="entry name" value="MITOGEN-ACTIVATED PROTEIN KINASE KINASE KINASE 20-RELATED"/>
    <property type="match status" value="1"/>
</dbReference>
<evidence type="ECO:0000313" key="8">
    <source>
        <dbReference type="EMBL" id="GAA1625035.1"/>
    </source>
</evidence>
<dbReference type="PANTHER" id="PTHR43289:SF6">
    <property type="entry name" value="SERINE_THREONINE-PROTEIN KINASE NEKL-3"/>
    <property type="match status" value="1"/>
</dbReference>
<dbReference type="RefSeq" id="WP_344109424.1">
    <property type="nucleotide sequence ID" value="NZ_BAAANE010000003.1"/>
</dbReference>
<gene>
    <name evidence="8" type="ORF">GCM10009744_10860</name>
</gene>